<feature type="compositionally biased region" description="Basic and acidic residues" evidence="1">
    <location>
        <begin position="27"/>
        <end position="37"/>
    </location>
</feature>
<dbReference type="Proteomes" id="UP000028007">
    <property type="component" value="Unassembled WGS sequence"/>
</dbReference>
<evidence type="ECO:0000313" key="4">
    <source>
        <dbReference type="Proteomes" id="UP000028007"/>
    </source>
</evidence>
<dbReference type="RefSeq" id="WP_037444727.1">
    <property type="nucleotide sequence ID" value="NZ_JNFF01000117.1"/>
</dbReference>
<accession>A0A081PBT7</accession>
<protein>
    <submittedName>
        <fullName evidence="3">Uncharacterized protein</fullName>
    </submittedName>
</protein>
<proteinExistence type="predicted"/>
<reference evidence="3 4" key="1">
    <citation type="journal article" date="1992" name="Int. J. Syst. Bacteriol.">
        <title>Sphingobacterium antarcticus sp. nov. a Psychrotrophic Bacterium from the Soils of Schirmacher Oasis, Antarctica.</title>
        <authorList>
            <person name="Shivaji S."/>
            <person name="Ray M.K."/>
            <person name="Rao N.S."/>
            <person name="Saiserr L."/>
            <person name="Jagannadham M.V."/>
            <person name="Kumar G.S."/>
            <person name="Reddy G."/>
            <person name="Bhargava P.M."/>
        </authorList>
    </citation>
    <scope>NUCLEOTIDE SEQUENCE [LARGE SCALE GENOMIC DNA]</scope>
    <source>
        <strain evidence="3 4">4BY</strain>
    </source>
</reference>
<evidence type="ECO:0000256" key="2">
    <source>
        <dbReference type="SAM" id="SignalP"/>
    </source>
</evidence>
<feature type="compositionally biased region" description="Basic and acidic residues" evidence="1">
    <location>
        <begin position="50"/>
        <end position="65"/>
    </location>
</feature>
<dbReference type="EMBL" id="JNFF01000117">
    <property type="protein sequence ID" value="KEQ28160.1"/>
    <property type="molecule type" value="Genomic_DNA"/>
</dbReference>
<name>A0A081PBT7_9SPHI</name>
<feature type="chain" id="PRO_5001761546" evidence="2">
    <location>
        <begin position="20"/>
        <end position="75"/>
    </location>
</feature>
<keyword evidence="4" id="KW-1185">Reference proteome</keyword>
<sequence length="75" mass="8863">MKKSLITLLLTAFCWTAFAMSVPQQDTTRKKQDTTKRHDQKKKSKMKNQSKKDSTWKDSTKRKTWDTLSRAQKPM</sequence>
<feature type="signal peptide" evidence="2">
    <location>
        <begin position="1"/>
        <end position="19"/>
    </location>
</feature>
<comment type="caution">
    <text evidence="3">The sequence shown here is derived from an EMBL/GenBank/DDBJ whole genome shotgun (WGS) entry which is preliminary data.</text>
</comment>
<dbReference type="AlphaFoldDB" id="A0A081PBT7"/>
<keyword evidence="2" id="KW-0732">Signal</keyword>
<evidence type="ECO:0000256" key="1">
    <source>
        <dbReference type="SAM" id="MobiDB-lite"/>
    </source>
</evidence>
<gene>
    <name evidence="3" type="ORF">N180_00550</name>
</gene>
<evidence type="ECO:0000313" key="3">
    <source>
        <dbReference type="EMBL" id="KEQ28160.1"/>
    </source>
</evidence>
<organism evidence="3 4">
    <name type="scientific">Pedobacter antarcticus 4BY</name>
    <dbReference type="NCBI Taxonomy" id="1358423"/>
    <lineage>
        <taxon>Bacteria</taxon>
        <taxon>Pseudomonadati</taxon>
        <taxon>Bacteroidota</taxon>
        <taxon>Sphingobacteriia</taxon>
        <taxon>Sphingobacteriales</taxon>
        <taxon>Sphingobacteriaceae</taxon>
        <taxon>Pedobacter</taxon>
    </lineage>
</organism>
<feature type="compositionally biased region" description="Basic residues" evidence="1">
    <location>
        <begin position="38"/>
        <end position="49"/>
    </location>
</feature>
<feature type="region of interest" description="Disordered" evidence="1">
    <location>
        <begin position="24"/>
        <end position="75"/>
    </location>
</feature>